<proteinExistence type="predicted"/>
<accession>A0AC61ZSR9</accession>
<organism evidence="1">
    <name type="scientific">Klebsiella phage phi1_175008</name>
    <dbReference type="NCBI Taxonomy" id="3127744"/>
    <lineage>
        <taxon>Viruses</taxon>
        <taxon>Duplodnaviria</taxon>
        <taxon>Heunggongvirae</taxon>
        <taxon>Uroviricota</taxon>
        <taxon>Caudoviricetes</taxon>
        <taxon>Stephanstirmvirinae</taxon>
    </lineage>
</organism>
<reference evidence="1" key="1">
    <citation type="submission" date="2024-02" db="EMBL/GenBank/DDBJ databases">
        <title>Klebsiella phages.</title>
        <authorList>
            <person name="Li J."/>
            <person name="Feng Y."/>
            <person name="Zong Z."/>
        </authorList>
    </citation>
    <scope>NUCLEOTIDE SEQUENCE</scope>
</reference>
<evidence type="ECO:0000313" key="1">
    <source>
        <dbReference type="EMBL" id="WWT40950.1"/>
    </source>
</evidence>
<protein>
    <submittedName>
        <fullName evidence="1">Uncharacterized protein</fullName>
    </submittedName>
</protein>
<name>A0AC61ZSR9_9CAUD</name>
<dbReference type="EMBL" id="PP357458">
    <property type="protein sequence ID" value="WWT40950.1"/>
    <property type="molecule type" value="Genomic_DNA"/>
</dbReference>
<sequence length="60" mass="6973">MTIQEITHAFQVGERMLARYRDEYGFIIHGVILGIDEDKIFIDNKENAVSIDRVISIKHI</sequence>